<sequence>MSYSKLQNDKKKAAKIKAAFLRQLRADEKVLTKIKKDVNVMHVWVMESRATYASKHHKLIKVFNRWMELNEMEVTCVERLKKRQETKDMIERYGKSQLDAQNVFAKLLSNVMSCSQEKIQEIRSRLDKI</sequence>
<protein>
    <submittedName>
        <fullName evidence="1">ORF3</fullName>
    </submittedName>
</protein>
<proteinExistence type="predicted"/>
<dbReference type="GeneID" id="5179442"/>
<keyword evidence="2" id="KW-1185">Reference proteome</keyword>
<dbReference type="KEGG" id="vg:5179442"/>
<dbReference type="EMBL" id="DQ665652">
    <property type="protein sequence ID" value="ABG25569.1"/>
    <property type="molecule type" value="Genomic_DNA"/>
</dbReference>
<evidence type="ECO:0000313" key="2">
    <source>
        <dbReference type="Proteomes" id="UP000120576"/>
    </source>
</evidence>
<reference evidence="1 2" key="1">
    <citation type="journal article" date="2006" name="J. Gen. Virol.">
        <title>Genome sequences of two frog herpesviruses.</title>
        <authorList>
            <person name="Davison A.J."/>
            <person name="Cunningham C."/>
            <person name="Sauerbier W."/>
            <person name="McKinnell R.G."/>
        </authorList>
    </citation>
    <scope>NUCLEOTIDE SEQUENCE [LARGE SCALE GENOMIC DNA]</scope>
    <source>
        <strain evidence="1">ATCC VR-568</strain>
    </source>
</reference>
<name>Q14WA3_9VIRU</name>
<organism evidence="1 2">
    <name type="scientific">Ranid herpesvirus 2</name>
    <dbReference type="NCBI Taxonomy" id="389214"/>
    <lineage>
        <taxon>Viruses</taxon>
        <taxon>Duplodnaviria</taxon>
        <taxon>Heunggongvirae</taxon>
        <taxon>Peploviricota</taxon>
        <taxon>Herviviricetes</taxon>
        <taxon>Herpesvirales</taxon>
        <taxon>Alloherpesviridae</taxon>
        <taxon>Batravirus</taxon>
        <taxon>Batravirus ranidallo2</taxon>
    </lineage>
</organism>
<dbReference type="Proteomes" id="UP000120576">
    <property type="component" value="Genome"/>
</dbReference>
<evidence type="ECO:0000313" key="1">
    <source>
        <dbReference type="EMBL" id="ABG25569.1"/>
    </source>
</evidence>
<accession>Q14WA3</accession>
<dbReference type="RefSeq" id="YP_656511.1">
    <property type="nucleotide sequence ID" value="NC_008210.1"/>
</dbReference>